<reference evidence="1 2" key="1">
    <citation type="submission" date="2022-12" db="EMBL/GenBank/DDBJ databases">
        <title>Chromosome-level genome of Tegillarca granosa.</title>
        <authorList>
            <person name="Kim J."/>
        </authorList>
    </citation>
    <scope>NUCLEOTIDE SEQUENCE [LARGE SCALE GENOMIC DNA]</scope>
    <source>
        <strain evidence="1">Teg-2019</strain>
        <tissue evidence="1">Adductor muscle</tissue>
    </source>
</reference>
<evidence type="ECO:0000313" key="1">
    <source>
        <dbReference type="EMBL" id="KAJ8301177.1"/>
    </source>
</evidence>
<keyword evidence="2" id="KW-1185">Reference proteome</keyword>
<evidence type="ECO:0000313" key="2">
    <source>
        <dbReference type="Proteomes" id="UP001217089"/>
    </source>
</evidence>
<gene>
    <name evidence="1" type="ORF">KUTeg_020164</name>
</gene>
<dbReference type="EMBL" id="JARBDR010000918">
    <property type="protein sequence ID" value="KAJ8301177.1"/>
    <property type="molecule type" value="Genomic_DNA"/>
</dbReference>
<dbReference type="Proteomes" id="UP001217089">
    <property type="component" value="Unassembled WGS sequence"/>
</dbReference>
<comment type="caution">
    <text evidence="1">The sequence shown here is derived from an EMBL/GenBank/DDBJ whole genome shotgun (WGS) entry which is preliminary data.</text>
</comment>
<organism evidence="1 2">
    <name type="scientific">Tegillarca granosa</name>
    <name type="common">Malaysian cockle</name>
    <name type="synonym">Anadara granosa</name>
    <dbReference type="NCBI Taxonomy" id="220873"/>
    <lineage>
        <taxon>Eukaryota</taxon>
        <taxon>Metazoa</taxon>
        <taxon>Spiralia</taxon>
        <taxon>Lophotrochozoa</taxon>
        <taxon>Mollusca</taxon>
        <taxon>Bivalvia</taxon>
        <taxon>Autobranchia</taxon>
        <taxon>Pteriomorphia</taxon>
        <taxon>Arcoida</taxon>
        <taxon>Arcoidea</taxon>
        <taxon>Arcidae</taxon>
        <taxon>Tegillarca</taxon>
    </lineage>
</organism>
<sequence>MRVLEGSFINLKGGRSCSRTRISVREQKVLIKALGANKSENAISVVTAAASEITRINHFDDTFSVSK</sequence>
<accession>A0ABQ9E787</accession>
<name>A0ABQ9E787_TEGGR</name>
<protein>
    <submittedName>
        <fullName evidence="1">Uncharacterized protein</fullName>
    </submittedName>
</protein>
<feature type="non-terminal residue" evidence="1">
    <location>
        <position position="67"/>
    </location>
</feature>
<proteinExistence type="predicted"/>